<feature type="region of interest" description="Disordered" evidence="1">
    <location>
        <begin position="381"/>
        <end position="410"/>
    </location>
</feature>
<dbReference type="AlphaFoldDB" id="A0A9W7GAW1"/>
<evidence type="ECO:0000313" key="2">
    <source>
        <dbReference type="EMBL" id="GMI42105.1"/>
    </source>
</evidence>
<dbReference type="OrthoDB" id="69177at2759"/>
<evidence type="ECO:0000313" key="3">
    <source>
        <dbReference type="Proteomes" id="UP001165065"/>
    </source>
</evidence>
<name>A0A9W7GAW1_9STRA</name>
<reference evidence="3" key="1">
    <citation type="journal article" date="2023" name="Commun. Biol.">
        <title>Genome analysis of Parmales, the sister group of diatoms, reveals the evolutionary specialization of diatoms from phago-mixotrophs to photoautotrophs.</title>
        <authorList>
            <person name="Ban H."/>
            <person name="Sato S."/>
            <person name="Yoshikawa S."/>
            <person name="Yamada K."/>
            <person name="Nakamura Y."/>
            <person name="Ichinomiya M."/>
            <person name="Sato N."/>
            <person name="Blanc-Mathieu R."/>
            <person name="Endo H."/>
            <person name="Kuwata A."/>
            <person name="Ogata H."/>
        </authorList>
    </citation>
    <scope>NUCLEOTIDE SEQUENCE [LARGE SCALE GENOMIC DNA]</scope>
</reference>
<feature type="region of interest" description="Disordered" evidence="1">
    <location>
        <begin position="300"/>
        <end position="322"/>
    </location>
</feature>
<feature type="compositionally biased region" description="Basic and acidic residues" evidence="1">
    <location>
        <begin position="313"/>
        <end position="322"/>
    </location>
</feature>
<proteinExistence type="predicted"/>
<comment type="caution">
    <text evidence="2">The sequence shown here is derived from an EMBL/GenBank/DDBJ whole genome shotgun (WGS) entry which is preliminary data.</text>
</comment>
<sequence length="410" mass="44284">MELQISLTPFNLPTNPNGPDPLTSSTTGECLLNQSTTVTSLSLLTSTPTNLSPSKSHDLFLDGEICDNVLMPRTFLYSGQPLGTTAAERLAWSIGLHHMGGMEGLKGVDNFHVEYWFQIRPTSSLSSKARSAVASTSVSSDEGGSLGRNGIVFHYDKDEDLHLKTGLHVHPHLSTVTYITPSGGPTVVVDRILEGPGGTGGEGGGNVEGATVVFPGRGKHMKFDGRKLHGGDPKLLPKGAEWPPCDEEIARGYGLRGSEGWDEWSLGNVRVTFLVNLWCWWKPMGVERMGEGWRRKMSGFKEEENAGAGGGGEEGREEKKEEDIKNVLVRRGEGEVYKYELSVAESGTEETLEVRVDKDIVNGEDCRLTWEEGGDARVVVGERGGKKRREGEEGEGGGKRAKTCGGGEGN</sequence>
<dbReference type="EMBL" id="BRYA01000165">
    <property type="protein sequence ID" value="GMI42105.1"/>
    <property type="molecule type" value="Genomic_DNA"/>
</dbReference>
<accession>A0A9W7GAW1</accession>
<protein>
    <submittedName>
        <fullName evidence="2">Uncharacterized protein</fullName>
    </submittedName>
</protein>
<organism evidence="2 3">
    <name type="scientific">Triparma columacea</name>
    <dbReference type="NCBI Taxonomy" id="722753"/>
    <lineage>
        <taxon>Eukaryota</taxon>
        <taxon>Sar</taxon>
        <taxon>Stramenopiles</taxon>
        <taxon>Ochrophyta</taxon>
        <taxon>Bolidophyceae</taxon>
        <taxon>Parmales</taxon>
        <taxon>Triparmaceae</taxon>
        <taxon>Triparma</taxon>
    </lineage>
</organism>
<gene>
    <name evidence="2" type="ORF">TrCOL_g1774</name>
</gene>
<feature type="region of interest" description="Disordered" evidence="1">
    <location>
        <begin position="1"/>
        <end position="24"/>
    </location>
</feature>
<dbReference type="Proteomes" id="UP001165065">
    <property type="component" value="Unassembled WGS sequence"/>
</dbReference>
<keyword evidence="3" id="KW-1185">Reference proteome</keyword>
<evidence type="ECO:0000256" key="1">
    <source>
        <dbReference type="SAM" id="MobiDB-lite"/>
    </source>
</evidence>